<proteinExistence type="inferred from homology"/>
<dbReference type="Gene3D" id="3.40.50.150">
    <property type="entry name" value="Vaccinia Virus protein VP39"/>
    <property type="match status" value="1"/>
</dbReference>
<protein>
    <recommendedName>
        <fullName evidence="5">Release factor glutamine methyltransferase</fullName>
        <shortName evidence="5">RF MTase</shortName>
        <ecNumber evidence="5">2.1.1.297</ecNumber>
    </recommendedName>
    <alternativeName>
        <fullName evidence="5">N5-glutamine methyltransferase PrmC</fullName>
    </alternativeName>
    <alternativeName>
        <fullName evidence="5">Protein-(glutamine-N5) MTase PrmC</fullName>
    </alternativeName>
    <alternativeName>
        <fullName evidence="5">Protein-glutamine N-methyltransferase PrmC</fullName>
    </alternativeName>
</protein>
<dbReference type="PROSITE" id="PS00092">
    <property type="entry name" value="N6_MTASE"/>
    <property type="match status" value="1"/>
</dbReference>
<comment type="caution">
    <text evidence="5">Lacks conserved residue(s) required for the propagation of feature annotation.</text>
</comment>
<dbReference type="OrthoDB" id="9800643at2"/>
<dbReference type="PANTHER" id="PTHR18895:SF74">
    <property type="entry name" value="MTRF1L RELEASE FACTOR GLUTAMINE METHYLTRANSFERASE"/>
    <property type="match status" value="1"/>
</dbReference>
<evidence type="ECO:0000256" key="5">
    <source>
        <dbReference type="HAMAP-Rule" id="MF_02126"/>
    </source>
</evidence>
<dbReference type="AlphaFoldDB" id="A0A226GSK8"/>
<dbReference type="PANTHER" id="PTHR18895">
    <property type="entry name" value="HEMK METHYLTRANSFERASE"/>
    <property type="match status" value="1"/>
</dbReference>
<dbReference type="Pfam" id="PF17827">
    <property type="entry name" value="PrmC_N"/>
    <property type="match status" value="1"/>
</dbReference>
<dbReference type="InterPro" id="IPR002052">
    <property type="entry name" value="DNA_methylase_N6_adenine_CS"/>
</dbReference>
<keyword evidence="1 5" id="KW-0489">Methyltransferase</keyword>
<feature type="binding site" evidence="5">
    <location>
        <begin position="190"/>
        <end position="193"/>
    </location>
    <ligand>
        <name>substrate</name>
    </ligand>
</feature>
<dbReference type="HAMAP" id="MF_02126">
    <property type="entry name" value="RF_methyltr_PrmC"/>
    <property type="match status" value="1"/>
</dbReference>
<accession>A0A226GSK8</accession>
<dbReference type="RefSeq" id="WP_089051680.1">
    <property type="nucleotide sequence ID" value="NZ_FXTV01000019.1"/>
</dbReference>
<dbReference type="SUPFAM" id="SSF53335">
    <property type="entry name" value="S-adenosyl-L-methionine-dependent methyltransferases"/>
    <property type="match status" value="1"/>
</dbReference>
<dbReference type="GO" id="GO:0102559">
    <property type="term" value="F:peptide chain release factor N(5)-glutamine methyltransferase activity"/>
    <property type="evidence" value="ECO:0007669"/>
    <property type="project" value="UniProtKB-EC"/>
</dbReference>
<feature type="binding site" evidence="5">
    <location>
        <begin position="124"/>
        <end position="128"/>
    </location>
    <ligand>
        <name>S-adenosyl-L-methionine</name>
        <dbReference type="ChEBI" id="CHEBI:59789"/>
    </ligand>
</feature>
<comment type="similarity">
    <text evidence="5">Belongs to the protein N5-glutamine methyltransferase family. PrmC subfamily.</text>
</comment>
<dbReference type="InterPro" id="IPR007848">
    <property type="entry name" value="Small_mtfrase_dom"/>
</dbReference>
<dbReference type="GO" id="GO:0003676">
    <property type="term" value="F:nucleic acid binding"/>
    <property type="evidence" value="ECO:0007669"/>
    <property type="project" value="InterPro"/>
</dbReference>
<feature type="domain" description="Release factor glutamine methyltransferase N-terminal" evidence="7">
    <location>
        <begin position="27"/>
        <end position="76"/>
    </location>
</feature>
<evidence type="ECO:0000259" key="6">
    <source>
        <dbReference type="Pfam" id="PF05175"/>
    </source>
</evidence>
<evidence type="ECO:0000256" key="1">
    <source>
        <dbReference type="ARBA" id="ARBA00022603"/>
    </source>
</evidence>
<gene>
    <name evidence="5" type="primary">prmC</name>
    <name evidence="8" type="ORF">B0A66_20305</name>
</gene>
<evidence type="ECO:0000259" key="7">
    <source>
        <dbReference type="Pfam" id="PF17827"/>
    </source>
</evidence>
<comment type="catalytic activity">
    <reaction evidence="4 5">
        <text>L-glutaminyl-[peptide chain release factor] + S-adenosyl-L-methionine = N(5)-methyl-L-glutaminyl-[peptide chain release factor] + S-adenosyl-L-homocysteine + H(+)</text>
        <dbReference type="Rhea" id="RHEA:42896"/>
        <dbReference type="Rhea" id="RHEA-COMP:10271"/>
        <dbReference type="Rhea" id="RHEA-COMP:10272"/>
        <dbReference type="ChEBI" id="CHEBI:15378"/>
        <dbReference type="ChEBI" id="CHEBI:30011"/>
        <dbReference type="ChEBI" id="CHEBI:57856"/>
        <dbReference type="ChEBI" id="CHEBI:59789"/>
        <dbReference type="ChEBI" id="CHEBI:61891"/>
        <dbReference type="EC" id="2.1.1.297"/>
    </reaction>
</comment>
<dbReference type="CDD" id="cd02440">
    <property type="entry name" value="AdoMet_MTases"/>
    <property type="match status" value="1"/>
</dbReference>
<dbReference type="InterPro" id="IPR050320">
    <property type="entry name" value="N5-glutamine_MTase"/>
</dbReference>
<dbReference type="InterPro" id="IPR029063">
    <property type="entry name" value="SAM-dependent_MTases_sf"/>
</dbReference>
<dbReference type="Proteomes" id="UP000198345">
    <property type="component" value="Unassembled WGS sequence"/>
</dbReference>
<evidence type="ECO:0000256" key="2">
    <source>
        <dbReference type="ARBA" id="ARBA00022679"/>
    </source>
</evidence>
<comment type="function">
    <text evidence="5">Methylates the class 1 translation termination release factors RF1/PrfA and RF2/PrfB on the glutamine residue of the universally conserved GGQ motif.</text>
</comment>
<keyword evidence="2 5" id="KW-0808">Transferase</keyword>
<evidence type="ECO:0000256" key="3">
    <source>
        <dbReference type="ARBA" id="ARBA00022691"/>
    </source>
</evidence>
<sequence>MKIKQYRTQFIKELSPLYDAYEAESFFYLILEDKHKLRQIDLALNHELTFTNSDLTAWSSFLAQLKKEVPVQYLIGKTNFYGLYFEVNDNVLIPRPETEELVEWIISENVKSANPRKIKILDIGTGSGCIAITLAKNIPHAEVYAIDVSKKALETAKRNAINNKVDVTFMLKNVLELEQLKSDFDIIVSNPPYVRNLEKQEIRKNVLDYEPHLALFVDDNDALIFYKKIAELAQVNLLENGQLYFEINQYLGKEMIELLENMNFRNIDLRKDIYSNDRMIKGNI</sequence>
<dbReference type="Gene3D" id="1.10.8.10">
    <property type="entry name" value="DNA helicase RuvA subunit, C-terminal domain"/>
    <property type="match status" value="1"/>
</dbReference>
<keyword evidence="3 5" id="KW-0949">S-adenosyl-L-methionine</keyword>
<dbReference type="NCBIfam" id="TIGR03534">
    <property type="entry name" value="RF_mod_PrmC"/>
    <property type="match status" value="1"/>
</dbReference>
<dbReference type="InterPro" id="IPR004556">
    <property type="entry name" value="HemK-like"/>
</dbReference>
<dbReference type="EC" id="2.1.1.297" evidence="5"/>
<dbReference type="Pfam" id="PF05175">
    <property type="entry name" value="MTS"/>
    <property type="match status" value="1"/>
</dbReference>
<organism evidence="8 9">
    <name type="scientific">Flavobacterium hercynium</name>
    <dbReference type="NCBI Taxonomy" id="387094"/>
    <lineage>
        <taxon>Bacteria</taxon>
        <taxon>Pseudomonadati</taxon>
        <taxon>Bacteroidota</taxon>
        <taxon>Flavobacteriia</taxon>
        <taxon>Flavobacteriales</taxon>
        <taxon>Flavobacteriaceae</taxon>
        <taxon>Flavobacterium</taxon>
    </lineage>
</organism>
<dbReference type="InterPro" id="IPR040758">
    <property type="entry name" value="PrmC_N"/>
</dbReference>
<name>A0A226GSK8_9FLAO</name>
<feature type="domain" description="Methyltransferase small" evidence="6">
    <location>
        <begin position="116"/>
        <end position="201"/>
    </location>
</feature>
<dbReference type="NCBIfam" id="TIGR00536">
    <property type="entry name" value="hemK_fam"/>
    <property type="match status" value="1"/>
</dbReference>
<dbReference type="GO" id="GO:0032259">
    <property type="term" value="P:methylation"/>
    <property type="evidence" value="ECO:0007669"/>
    <property type="project" value="UniProtKB-KW"/>
</dbReference>
<dbReference type="InterPro" id="IPR019874">
    <property type="entry name" value="RF_methyltr_PrmC"/>
</dbReference>
<evidence type="ECO:0000313" key="9">
    <source>
        <dbReference type="Proteomes" id="UP000198345"/>
    </source>
</evidence>
<feature type="binding site" evidence="5">
    <location>
        <position position="190"/>
    </location>
    <ligand>
        <name>S-adenosyl-L-methionine</name>
        <dbReference type="ChEBI" id="CHEBI:59789"/>
    </ligand>
</feature>
<reference evidence="8 9" key="1">
    <citation type="submission" date="2016-11" db="EMBL/GenBank/DDBJ databases">
        <title>Whole genomes of Flavobacteriaceae.</title>
        <authorList>
            <person name="Stine C."/>
            <person name="Li C."/>
            <person name="Tadesse D."/>
        </authorList>
    </citation>
    <scope>NUCLEOTIDE SEQUENCE [LARGE SCALE GENOMIC DNA]</scope>
    <source>
        <strain evidence="8 9">DSM 18292</strain>
    </source>
</reference>
<evidence type="ECO:0000256" key="4">
    <source>
        <dbReference type="ARBA" id="ARBA00048391"/>
    </source>
</evidence>
<comment type="caution">
    <text evidence="8">The sequence shown here is derived from an EMBL/GenBank/DDBJ whole genome shotgun (WGS) entry which is preliminary data.</text>
</comment>
<dbReference type="EMBL" id="MUGW01000054">
    <property type="protein sequence ID" value="OXA85003.1"/>
    <property type="molecule type" value="Genomic_DNA"/>
</dbReference>
<keyword evidence="9" id="KW-1185">Reference proteome</keyword>
<evidence type="ECO:0000313" key="8">
    <source>
        <dbReference type="EMBL" id="OXA85003.1"/>
    </source>
</evidence>
<feature type="binding site" evidence="5">
    <location>
        <position position="147"/>
    </location>
    <ligand>
        <name>S-adenosyl-L-methionine</name>
        <dbReference type="ChEBI" id="CHEBI:59789"/>
    </ligand>
</feature>